<dbReference type="Proteomes" id="UP000316806">
    <property type="component" value="Chromosome"/>
</dbReference>
<dbReference type="InterPro" id="IPR014710">
    <property type="entry name" value="RmlC-like_jellyroll"/>
</dbReference>
<proteinExistence type="predicted"/>
<dbReference type="GO" id="GO:0009734">
    <property type="term" value="P:auxin-activated signaling pathway"/>
    <property type="evidence" value="ECO:0007669"/>
    <property type="project" value="UniProtKB-KW"/>
</dbReference>
<dbReference type="InterPro" id="IPR000526">
    <property type="entry name" value="Auxin-bd"/>
</dbReference>
<sequence length="145" mass="16477">MGKETHTELPLVSTIVAEEFDRWSPPLHKDFDDNAHNGRVGRTLLSETDSVRVWETRLAPGERIPVHRHVLDYVWIALTSGRARQHLGDGSSREISYERGHTRRFRIAEGGFHLHDMRNIGDEVLSFLVIETKDGANDPMPLGES</sequence>
<protein>
    <recommendedName>
        <fullName evidence="6">Cupin domain-containing protein</fullName>
    </recommendedName>
</protein>
<dbReference type="Pfam" id="PF02041">
    <property type="entry name" value="Auxin_BP"/>
    <property type="match status" value="1"/>
</dbReference>
<organism evidence="4 5">
    <name type="scientific">Streptomyces spectabilis</name>
    <dbReference type="NCBI Taxonomy" id="68270"/>
    <lineage>
        <taxon>Bacteria</taxon>
        <taxon>Bacillati</taxon>
        <taxon>Actinomycetota</taxon>
        <taxon>Actinomycetes</taxon>
        <taxon>Kitasatosporales</taxon>
        <taxon>Streptomycetaceae</taxon>
        <taxon>Streptomyces</taxon>
    </lineage>
</organism>
<gene>
    <name evidence="4" type="ORF">FH965_04380</name>
</gene>
<reference evidence="4 5" key="1">
    <citation type="journal article" date="2019" name="J. Ind. Microbiol. Biotechnol.">
        <title>The complete genomic sequence of Streptomyces spectabilis NRRL-2792 and identification of secondary metabolite biosynthetic gene clusters.</title>
        <authorList>
            <person name="Sinha A."/>
            <person name="Phillips-Salemka S."/>
            <person name="Niraula T.A."/>
            <person name="Short K.A."/>
            <person name="Niraula N.P."/>
        </authorList>
    </citation>
    <scope>NUCLEOTIDE SEQUENCE [LARGE SCALE GENOMIC DNA]</scope>
    <source>
        <strain evidence="4 5">NRRL 2792</strain>
    </source>
</reference>
<dbReference type="SUPFAM" id="SSF51182">
    <property type="entry name" value="RmlC-like cupins"/>
    <property type="match status" value="1"/>
</dbReference>
<evidence type="ECO:0008006" key="6">
    <source>
        <dbReference type="Google" id="ProtNLM"/>
    </source>
</evidence>
<dbReference type="EMBL" id="CP040916">
    <property type="protein sequence ID" value="QDQ09892.1"/>
    <property type="molecule type" value="Genomic_DNA"/>
</dbReference>
<name>A0A516R2L7_STRST</name>
<evidence type="ECO:0000313" key="4">
    <source>
        <dbReference type="EMBL" id="QDQ09892.1"/>
    </source>
</evidence>
<dbReference type="AlphaFoldDB" id="A0A516R2L7"/>
<evidence type="ECO:0000313" key="5">
    <source>
        <dbReference type="Proteomes" id="UP000316806"/>
    </source>
</evidence>
<evidence type="ECO:0000256" key="2">
    <source>
        <dbReference type="ARBA" id="ARBA00023170"/>
    </source>
</evidence>
<evidence type="ECO:0000256" key="1">
    <source>
        <dbReference type="ARBA" id="ARBA00004319"/>
    </source>
</evidence>
<dbReference type="GO" id="GO:0010011">
    <property type="term" value="F:auxin binding"/>
    <property type="evidence" value="ECO:0007669"/>
    <property type="project" value="InterPro"/>
</dbReference>
<dbReference type="RefSeq" id="WP_144001468.1">
    <property type="nucleotide sequence ID" value="NZ_CP040916.1"/>
</dbReference>
<comment type="subcellular location">
    <subcellularLocation>
        <location evidence="1">Endoplasmic reticulum lumen</location>
    </subcellularLocation>
</comment>
<dbReference type="Gene3D" id="2.60.120.10">
    <property type="entry name" value="Jelly Rolls"/>
    <property type="match status" value="1"/>
</dbReference>
<keyword evidence="2" id="KW-0675">Receptor</keyword>
<evidence type="ECO:0000256" key="3">
    <source>
        <dbReference type="ARBA" id="ARBA00023294"/>
    </source>
</evidence>
<dbReference type="InterPro" id="IPR011051">
    <property type="entry name" value="RmlC_Cupin_sf"/>
</dbReference>
<keyword evidence="3" id="KW-0927">Auxin signaling pathway</keyword>
<accession>A0A516R2L7</accession>